<dbReference type="EMBL" id="CP123443">
    <property type="protein sequence ID" value="WGK70014.1"/>
    <property type="molecule type" value="Genomic_DNA"/>
</dbReference>
<dbReference type="PROSITE" id="PS51257">
    <property type="entry name" value="PROKAR_LIPOPROTEIN"/>
    <property type="match status" value="1"/>
</dbReference>
<sequence length="357" mass="39877">MKKGNNIMKMLKLIGVLAVITSLVACGRKAEAGTPDSWESFMENNYSISYPGDWGVDQSGQMGTSFILLSPLSSGEDRFTENVNLIIQDLTGRNLDLDGYVELSEGQIKTVATDGNIIESTRMTTETLDYHKLIYAGQQSAFNLKFVQYYWLVQDQAYVLTFTCEEDQFDDYQATGEKILNSFNLTVGNKAQAGAEAQTEAGALDNWASLTEDDYSISYPEDWELDQSGQAGTSLILFSPLSSGEDQFKENVNLLIQDLTGNNLDLDGYVELSESQIKAVTTDGNIIESTRMTTETSEFHKVIYAMEQGVQNLKFEQYVWVLEDKAYVLTFTCEEDQFDDYQALGEQILNSFSVNKG</sequence>
<dbReference type="RefSeq" id="WP_326928219.1">
    <property type="nucleotide sequence ID" value="NZ_CP123443.1"/>
</dbReference>
<protein>
    <submittedName>
        <fullName evidence="3">PsbP-related protein</fullName>
    </submittedName>
</protein>
<reference evidence="3 4" key="1">
    <citation type="submission" date="2023-04" db="EMBL/GenBank/DDBJ databases">
        <title>Spirochaete genome identified in red abalone sample constitutes a novel genus.</title>
        <authorList>
            <person name="Sharma S.P."/>
            <person name="Purcell C.M."/>
            <person name="Hyde J.R."/>
            <person name="Severin A.J."/>
        </authorList>
    </citation>
    <scope>NUCLEOTIDE SEQUENCE [LARGE SCALE GENOMIC DNA]</scope>
    <source>
        <strain evidence="3 4">SP-2023</strain>
    </source>
</reference>
<dbReference type="Gene3D" id="3.40.1000.10">
    <property type="entry name" value="Mog1/PsbP, alpha/beta/alpha sandwich"/>
    <property type="match status" value="2"/>
</dbReference>
<dbReference type="Proteomes" id="UP001228690">
    <property type="component" value="Chromosome"/>
</dbReference>
<dbReference type="InterPro" id="IPR002683">
    <property type="entry name" value="PsbP_C"/>
</dbReference>
<evidence type="ECO:0000256" key="1">
    <source>
        <dbReference type="SAM" id="SignalP"/>
    </source>
</evidence>
<accession>A0ABY8MMM6</accession>
<evidence type="ECO:0000313" key="4">
    <source>
        <dbReference type="Proteomes" id="UP001228690"/>
    </source>
</evidence>
<evidence type="ECO:0000259" key="2">
    <source>
        <dbReference type="Pfam" id="PF01789"/>
    </source>
</evidence>
<name>A0ABY8MMM6_9SPIO</name>
<feature type="chain" id="PRO_5045780230" evidence="1">
    <location>
        <begin position="26"/>
        <end position="357"/>
    </location>
</feature>
<gene>
    <name evidence="3" type="ORF">P0082_03910</name>
</gene>
<keyword evidence="4" id="KW-1185">Reference proteome</keyword>
<proteinExistence type="predicted"/>
<evidence type="ECO:0000313" key="3">
    <source>
        <dbReference type="EMBL" id="WGK70014.1"/>
    </source>
</evidence>
<organism evidence="3 4">
    <name type="scientific">Candidatus Haliotispira prima</name>
    <dbReference type="NCBI Taxonomy" id="3034016"/>
    <lineage>
        <taxon>Bacteria</taxon>
        <taxon>Pseudomonadati</taxon>
        <taxon>Spirochaetota</taxon>
        <taxon>Spirochaetia</taxon>
        <taxon>Spirochaetales</taxon>
        <taxon>Spirochaetaceae</taxon>
        <taxon>Candidatus Haliotispira</taxon>
    </lineage>
</organism>
<feature type="domain" description="PsbP C-terminal" evidence="2">
    <location>
        <begin position="211"/>
        <end position="354"/>
    </location>
</feature>
<feature type="signal peptide" evidence="1">
    <location>
        <begin position="1"/>
        <end position="25"/>
    </location>
</feature>
<dbReference type="Pfam" id="PF01789">
    <property type="entry name" value="PsbP"/>
    <property type="match status" value="1"/>
</dbReference>
<keyword evidence="1" id="KW-0732">Signal</keyword>